<dbReference type="PANTHER" id="PTHR47234">
    <property type="match status" value="1"/>
</dbReference>
<dbReference type="Pfam" id="PF00593">
    <property type="entry name" value="TonB_dep_Rec_b-barrel"/>
    <property type="match status" value="1"/>
</dbReference>
<gene>
    <name evidence="12" type="ORF">FKG94_11075</name>
</gene>
<evidence type="ECO:0000256" key="5">
    <source>
        <dbReference type="ARBA" id="ARBA00023077"/>
    </source>
</evidence>
<evidence type="ECO:0000256" key="9">
    <source>
        <dbReference type="RuleBase" id="RU003357"/>
    </source>
</evidence>
<comment type="subcellular location">
    <subcellularLocation>
        <location evidence="1 8">Cell outer membrane</location>
        <topology evidence="1 8">Multi-pass membrane protein</topology>
    </subcellularLocation>
</comment>
<keyword evidence="13" id="KW-1185">Reference proteome</keyword>
<dbReference type="OrthoDB" id="9805434at2"/>
<dbReference type="Gene3D" id="2.40.170.20">
    <property type="entry name" value="TonB-dependent receptor, beta-barrel domain"/>
    <property type="match status" value="1"/>
</dbReference>
<dbReference type="GO" id="GO:0009279">
    <property type="term" value="C:cell outer membrane"/>
    <property type="evidence" value="ECO:0007669"/>
    <property type="project" value="UniProtKB-SubCell"/>
</dbReference>
<evidence type="ECO:0000256" key="6">
    <source>
        <dbReference type="ARBA" id="ARBA00023136"/>
    </source>
</evidence>
<evidence type="ECO:0000313" key="13">
    <source>
        <dbReference type="Proteomes" id="UP000319732"/>
    </source>
</evidence>
<dbReference type="EMBL" id="VHSG01000010">
    <property type="protein sequence ID" value="TQV80198.1"/>
    <property type="molecule type" value="Genomic_DNA"/>
</dbReference>
<evidence type="ECO:0000259" key="11">
    <source>
        <dbReference type="Pfam" id="PF07715"/>
    </source>
</evidence>
<dbReference type="InterPro" id="IPR037066">
    <property type="entry name" value="Plug_dom_sf"/>
</dbReference>
<reference evidence="12 13" key="1">
    <citation type="submission" date="2019-06" db="EMBL/GenBank/DDBJ databases">
        <title>Whole genome sequence for Cellvibrionaceae sp. R142.</title>
        <authorList>
            <person name="Wang G."/>
        </authorList>
    </citation>
    <scope>NUCLEOTIDE SEQUENCE [LARGE SCALE GENOMIC DNA]</scope>
    <source>
        <strain evidence="12 13">R142</strain>
    </source>
</reference>
<keyword evidence="2 8" id="KW-0813">Transport</keyword>
<dbReference type="Pfam" id="PF07715">
    <property type="entry name" value="Plug"/>
    <property type="match status" value="1"/>
</dbReference>
<dbReference type="AlphaFoldDB" id="A0A545TSJ6"/>
<dbReference type="RefSeq" id="WP_142904297.1">
    <property type="nucleotide sequence ID" value="NZ_ML660092.1"/>
</dbReference>
<keyword evidence="12" id="KW-0675">Receptor</keyword>
<evidence type="ECO:0000256" key="4">
    <source>
        <dbReference type="ARBA" id="ARBA00022692"/>
    </source>
</evidence>
<feature type="domain" description="TonB-dependent receptor plug" evidence="11">
    <location>
        <begin position="25"/>
        <end position="143"/>
    </location>
</feature>
<protein>
    <submittedName>
        <fullName evidence="12">TonB-dependent receptor</fullName>
    </submittedName>
</protein>
<proteinExistence type="inferred from homology"/>
<keyword evidence="6 8" id="KW-0472">Membrane</keyword>
<evidence type="ECO:0000256" key="1">
    <source>
        <dbReference type="ARBA" id="ARBA00004571"/>
    </source>
</evidence>
<dbReference type="InterPro" id="IPR000531">
    <property type="entry name" value="Beta-barrel_TonB"/>
</dbReference>
<evidence type="ECO:0000313" key="12">
    <source>
        <dbReference type="EMBL" id="TQV80198.1"/>
    </source>
</evidence>
<evidence type="ECO:0000256" key="3">
    <source>
        <dbReference type="ARBA" id="ARBA00022452"/>
    </source>
</evidence>
<evidence type="ECO:0000259" key="10">
    <source>
        <dbReference type="Pfam" id="PF00593"/>
    </source>
</evidence>
<dbReference type="InterPro" id="IPR039426">
    <property type="entry name" value="TonB-dep_rcpt-like"/>
</dbReference>
<organism evidence="12 13">
    <name type="scientific">Exilibacterium tricleocarpae</name>
    <dbReference type="NCBI Taxonomy" id="2591008"/>
    <lineage>
        <taxon>Bacteria</taxon>
        <taxon>Pseudomonadati</taxon>
        <taxon>Pseudomonadota</taxon>
        <taxon>Gammaproteobacteria</taxon>
        <taxon>Cellvibrionales</taxon>
        <taxon>Cellvibrionaceae</taxon>
        <taxon>Exilibacterium</taxon>
    </lineage>
</organism>
<evidence type="ECO:0000256" key="2">
    <source>
        <dbReference type="ARBA" id="ARBA00022448"/>
    </source>
</evidence>
<name>A0A545TSJ6_9GAMM</name>
<dbReference type="PANTHER" id="PTHR47234:SF2">
    <property type="entry name" value="TONB-DEPENDENT RECEPTOR"/>
    <property type="match status" value="1"/>
</dbReference>
<dbReference type="SUPFAM" id="SSF56935">
    <property type="entry name" value="Porins"/>
    <property type="match status" value="1"/>
</dbReference>
<dbReference type="PROSITE" id="PS52016">
    <property type="entry name" value="TONB_DEPENDENT_REC_3"/>
    <property type="match status" value="1"/>
</dbReference>
<accession>A0A545TSJ6</accession>
<dbReference type="Proteomes" id="UP000319732">
    <property type="component" value="Unassembled WGS sequence"/>
</dbReference>
<keyword evidence="4 8" id="KW-0812">Transmembrane</keyword>
<keyword evidence="7 8" id="KW-0998">Cell outer membrane</keyword>
<keyword evidence="5 9" id="KW-0798">TonB box</keyword>
<evidence type="ECO:0000256" key="8">
    <source>
        <dbReference type="PROSITE-ProRule" id="PRU01360"/>
    </source>
</evidence>
<feature type="domain" description="TonB-dependent receptor-like beta-barrel" evidence="10">
    <location>
        <begin position="384"/>
        <end position="907"/>
    </location>
</feature>
<dbReference type="InterPro" id="IPR036942">
    <property type="entry name" value="Beta-barrel_TonB_sf"/>
</dbReference>
<comment type="caution">
    <text evidence="12">The sequence shown here is derived from an EMBL/GenBank/DDBJ whole genome shotgun (WGS) entry which is preliminary data.</text>
</comment>
<evidence type="ECO:0000256" key="7">
    <source>
        <dbReference type="ARBA" id="ARBA00023237"/>
    </source>
</evidence>
<comment type="similarity">
    <text evidence="8 9">Belongs to the TonB-dependent receptor family.</text>
</comment>
<sequence length="941" mass="101267">MAQNNAAEELEEVIVTGSYIKGTPTDAPSPVSVVDRAELEQRGTPSVIDIVQSFSFSSGTENQSNQFASNNTQGTANINLRGLGLSRTLVLMNGRRMVTASMPANDGSAFVDINTIPALAIQRIEVLKDGAAATYGSDAIAGVANFNTRGDFEGLEFSGSFTDVDGSDGDFELGAIWGVAGDNYNWVTSIGYNERTELPNSERLDIITPRVDTLPTPVTFAVGAPAGLTLFGQSSTGNPGSFIPISAAAAADGVSELDAFLSTTRGFNPGLRAGLVRDPNCEAAGGVVSTSNRCGFNFVPFSNLIEDEERLQLFSELRYSLSDTTTFYGEVLYANTDIPNFKTSPSFPPAVETDPSRYIAPDHPGLVRFLSENPGIMTGGAPNAGLPPLTADFSGGAVFLGRPIGVTGPAEEGTREQTTYRFLAGLEGEFANGMTYNTSLMYSENEFNGTAIDTVTSRYSEALAGLGGPDCTGTTPGENGCLYYNPFSSAIPGSPNFDAALANSPELLEWLVDEVDQTNTSSLLVFEAVFTGQVGEFNGEPLGYAVGLQYRDEELDVDFKGLGDIDENPGVVNPLSGGRPGVFTFVRGGTDSTVDQDVYALFGELAVPLAENLDLQLALRYEDYGGNIGDSIDPKVALRWDINEMLTLRGSASTTFRAPSLNQNTGQSTALEFNGRELAFKAVDRIGNPDLDPEEAVTFNVGAIIRPSDFSEITLDYWSFSFSDPIVREDPNALITDVAAQNEGNICGFSDQIECDGLGRIARITTNFVNGPDIETNGIDLSAVYNLAEYWTFGLDLTYVNEYEVDPFQGRGSFDAAGSLNAATFVRPIPELKGAFNVNFNMENHNVRFITSYIDSYTDNASDVLLGTVFEDAIFNREIDSHVTYDLFYTFTFNEDDTVLSASVINLSDEDPPEVRADLRYDAQTHNAFGRMIKVGFKHRL</sequence>
<dbReference type="InterPro" id="IPR012910">
    <property type="entry name" value="Plug_dom"/>
</dbReference>
<dbReference type="Gene3D" id="2.170.130.10">
    <property type="entry name" value="TonB-dependent receptor, plug domain"/>
    <property type="match status" value="1"/>
</dbReference>
<keyword evidence="3 8" id="KW-1134">Transmembrane beta strand</keyword>